<keyword evidence="1" id="KW-1133">Transmembrane helix</keyword>
<protein>
    <submittedName>
        <fullName evidence="2">Uncharacterized protein</fullName>
    </submittedName>
</protein>
<accession>A0ABQ1Q3C1</accession>
<dbReference type="Proteomes" id="UP000642571">
    <property type="component" value="Unassembled WGS sequence"/>
</dbReference>
<sequence length="54" mass="6330">MKSTTRFFWTLALAFLLGIFTSAFESPWWVNLIGVIIIVMVMSFISNRMNRNEQ</sequence>
<reference evidence="3" key="1">
    <citation type="journal article" date="2019" name="Int. J. Syst. Evol. Microbiol.">
        <title>The Global Catalogue of Microorganisms (GCM) 10K type strain sequencing project: providing services to taxonomists for standard genome sequencing and annotation.</title>
        <authorList>
            <consortium name="The Broad Institute Genomics Platform"/>
            <consortium name="The Broad Institute Genome Sequencing Center for Infectious Disease"/>
            <person name="Wu L."/>
            <person name="Ma J."/>
        </authorList>
    </citation>
    <scope>NUCLEOTIDE SEQUENCE [LARGE SCALE GENOMIC DNA]</scope>
    <source>
        <strain evidence="3">CGMCC 1.15353</strain>
    </source>
</reference>
<evidence type="ECO:0000313" key="3">
    <source>
        <dbReference type="Proteomes" id="UP000642571"/>
    </source>
</evidence>
<evidence type="ECO:0000256" key="1">
    <source>
        <dbReference type="SAM" id="Phobius"/>
    </source>
</evidence>
<comment type="caution">
    <text evidence="2">The sequence shown here is derived from an EMBL/GenBank/DDBJ whole genome shotgun (WGS) entry which is preliminary data.</text>
</comment>
<keyword evidence="3" id="KW-1185">Reference proteome</keyword>
<dbReference type="EMBL" id="BMIN01000007">
    <property type="protein sequence ID" value="GGD11515.1"/>
    <property type="molecule type" value="Genomic_DNA"/>
</dbReference>
<feature type="transmembrane region" description="Helical" evidence="1">
    <location>
        <begin position="29"/>
        <end position="46"/>
    </location>
</feature>
<keyword evidence="1" id="KW-0812">Transmembrane</keyword>
<name>A0ABQ1Q3C1_9BACI</name>
<gene>
    <name evidence="2" type="ORF">GCM10011389_18790</name>
</gene>
<feature type="transmembrane region" description="Helical" evidence="1">
    <location>
        <begin position="7"/>
        <end position="23"/>
    </location>
</feature>
<organism evidence="2 3">
    <name type="scientific">Pontibacillus salipaludis</name>
    <dbReference type="NCBI Taxonomy" id="1697394"/>
    <lineage>
        <taxon>Bacteria</taxon>
        <taxon>Bacillati</taxon>
        <taxon>Bacillota</taxon>
        <taxon>Bacilli</taxon>
        <taxon>Bacillales</taxon>
        <taxon>Bacillaceae</taxon>
        <taxon>Pontibacillus</taxon>
    </lineage>
</organism>
<dbReference type="RefSeq" id="WP_188653103.1">
    <property type="nucleotide sequence ID" value="NZ_BMIN01000007.1"/>
</dbReference>
<proteinExistence type="predicted"/>
<keyword evidence="1" id="KW-0472">Membrane</keyword>
<evidence type="ECO:0000313" key="2">
    <source>
        <dbReference type="EMBL" id="GGD11515.1"/>
    </source>
</evidence>